<dbReference type="EMBL" id="PEYV01000028">
    <property type="protein sequence ID" value="PIS21657.1"/>
    <property type="molecule type" value="Genomic_DNA"/>
</dbReference>
<dbReference type="Proteomes" id="UP000231098">
    <property type="component" value="Unassembled WGS sequence"/>
</dbReference>
<reference evidence="2" key="1">
    <citation type="submission" date="2017-09" db="EMBL/GenBank/DDBJ databases">
        <title>Depth-based differentiation of microbial function through sediment-hosted aquifers and enrichment of novel symbionts in the deep terrestrial subsurface.</title>
        <authorList>
            <person name="Probst A.J."/>
            <person name="Ladd B."/>
            <person name="Jarett J.K."/>
            <person name="Geller-Mcgrath D.E."/>
            <person name="Sieber C.M.K."/>
            <person name="Emerson J.B."/>
            <person name="Anantharaman K."/>
            <person name="Thomas B.C."/>
            <person name="Malmstrom R."/>
            <person name="Stieglmeier M."/>
            <person name="Klingl A."/>
            <person name="Woyke T."/>
            <person name="Ryan C.M."/>
            <person name="Banfield J.F."/>
        </authorList>
    </citation>
    <scope>NUCLEOTIDE SEQUENCE [LARGE SCALE GENOMIC DNA]</scope>
</reference>
<comment type="caution">
    <text evidence="1">The sequence shown here is derived from an EMBL/GenBank/DDBJ whole genome shotgun (WGS) entry which is preliminary data.</text>
</comment>
<evidence type="ECO:0000313" key="2">
    <source>
        <dbReference type="Proteomes" id="UP000231098"/>
    </source>
</evidence>
<sequence length="98" mass="11335">MVPASAATLLKEQGYEVVWMDATSEGWGKEEFEKRLKEESPNLIVFEVKTPVIKRYWQIVNEIKNNWRRTASQLQEITNIVLIGDHVTALPKESMENC</sequence>
<gene>
    <name evidence="1" type="ORF">COT51_01470</name>
</gene>
<accession>A0A2H0X9P8</accession>
<organism evidence="1 2">
    <name type="scientific">candidate division WWE3 bacterium CG08_land_8_20_14_0_20_41_15</name>
    <dbReference type="NCBI Taxonomy" id="1975086"/>
    <lineage>
        <taxon>Bacteria</taxon>
        <taxon>Katanobacteria</taxon>
    </lineage>
</organism>
<dbReference type="Gene3D" id="3.40.50.280">
    <property type="entry name" value="Cobalamin-binding domain"/>
    <property type="match status" value="1"/>
</dbReference>
<dbReference type="AlphaFoldDB" id="A0A2H0X9P8"/>
<name>A0A2H0X9P8_UNCKA</name>
<feature type="non-terminal residue" evidence="1">
    <location>
        <position position="98"/>
    </location>
</feature>
<protein>
    <submittedName>
        <fullName evidence="1">B12-binding domain-containing radical SAM protein</fullName>
    </submittedName>
</protein>
<proteinExistence type="predicted"/>
<evidence type="ECO:0000313" key="1">
    <source>
        <dbReference type="EMBL" id="PIS21657.1"/>
    </source>
</evidence>